<dbReference type="PANTHER" id="PTHR46172">
    <property type="entry name" value="DNA POLYMERASE EPSILON SUBUNIT 3"/>
    <property type="match status" value="1"/>
</dbReference>
<dbReference type="GO" id="GO:0006974">
    <property type="term" value="P:DNA damage response"/>
    <property type="evidence" value="ECO:0007669"/>
    <property type="project" value="TreeGrafter"/>
</dbReference>
<dbReference type="InterPro" id="IPR003958">
    <property type="entry name" value="CBFA_NFYB_domain"/>
</dbReference>
<comment type="subcellular location">
    <subcellularLocation>
        <location evidence="1">Nucleus</location>
    </subcellularLocation>
</comment>
<accession>A0A5C3KPT4</accession>
<dbReference type="InterPro" id="IPR051377">
    <property type="entry name" value="DNA_Pol-Epsilon_Subunit"/>
</dbReference>
<keyword evidence="8" id="KW-1185">Reference proteome</keyword>
<keyword evidence="2" id="KW-0539">Nucleus</keyword>
<evidence type="ECO:0000256" key="5">
    <source>
        <dbReference type="SAM" id="MobiDB-lite"/>
    </source>
</evidence>
<organism evidence="7 8">
    <name type="scientific">Coprinopsis marcescibilis</name>
    <name type="common">Agaric fungus</name>
    <name type="synonym">Psathyrella marcescibilis</name>
    <dbReference type="NCBI Taxonomy" id="230819"/>
    <lineage>
        <taxon>Eukaryota</taxon>
        <taxon>Fungi</taxon>
        <taxon>Dikarya</taxon>
        <taxon>Basidiomycota</taxon>
        <taxon>Agaricomycotina</taxon>
        <taxon>Agaricomycetes</taxon>
        <taxon>Agaricomycetidae</taxon>
        <taxon>Agaricales</taxon>
        <taxon>Agaricineae</taxon>
        <taxon>Psathyrellaceae</taxon>
        <taxon>Coprinopsis</taxon>
    </lineage>
</organism>
<dbReference type="AlphaFoldDB" id="A0A5C3KPT4"/>
<dbReference type="OrthoDB" id="1707486at2759"/>
<evidence type="ECO:0000313" key="7">
    <source>
        <dbReference type="EMBL" id="TFK22530.1"/>
    </source>
</evidence>
<sequence length="246" mass="25200">MPRKQNPDPLSAQQQQELVSEGIENFELPKSVVMKIAKSALPDEARLTKDTVLSLVKGSTVFINYLAATAHDVAVAKQHKSIAASDVLRALELLDFADLVGPLQAELSAFKDTGKTTASSRKSAANASTNGGGKSLSISIPPTGSASAANLSAPRGSKVKLTVRSEANGNGADAKGKGKAPVVDADGDTEMHDEDEEEVGNQPGPVSEGFSDGEDDITENSGAEEPPSASPSVGGDSKAAPDGIPP</sequence>
<dbReference type="GO" id="GO:0031490">
    <property type="term" value="F:chromatin DNA binding"/>
    <property type="evidence" value="ECO:0007669"/>
    <property type="project" value="TreeGrafter"/>
</dbReference>
<dbReference type="GO" id="GO:0008622">
    <property type="term" value="C:epsilon DNA polymerase complex"/>
    <property type="evidence" value="ECO:0007669"/>
    <property type="project" value="TreeGrafter"/>
</dbReference>
<protein>
    <recommendedName>
        <fullName evidence="3">DNA polymerase epsilon subunit D</fullName>
    </recommendedName>
    <alternativeName>
        <fullName evidence="4">DNA polymerase II subunit D</fullName>
    </alternativeName>
</protein>
<feature type="region of interest" description="Disordered" evidence="5">
    <location>
        <begin position="113"/>
        <end position="246"/>
    </location>
</feature>
<feature type="domain" description="Transcription factor CBF/NF-Y/archaeal histone" evidence="6">
    <location>
        <begin position="27"/>
        <end position="91"/>
    </location>
</feature>
<evidence type="ECO:0000256" key="3">
    <source>
        <dbReference type="ARBA" id="ARBA00039775"/>
    </source>
</evidence>
<evidence type="ECO:0000313" key="8">
    <source>
        <dbReference type="Proteomes" id="UP000307440"/>
    </source>
</evidence>
<gene>
    <name evidence="7" type="ORF">FA15DRAFT_622359</name>
</gene>
<dbReference type="Pfam" id="PF00808">
    <property type="entry name" value="CBFD_NFYB_HMF"/>
    <property type="match status" value="1"/>
</dbReference>
<evidence type="ECO:0000256" key="2">
    <source>
        <dbReference type="ARBA" id="ARBA00023242"/>
    </source>
</evidence>
<dbReference type="InterPro" id="IPR009072">
    <property type="entry name" value="Histone-fold"/>
</dbReference>
<proteinExistence type="predicted"/>
<dbReference type="GO" id="GO:0008623">
    <property type="term" value="C:CHRAC"/>
    <property type="evidence" value="ECO:0007669"/>
    <property type="project" value="TreeGrafter"/>
</dbReference>
<feature type="compositionally biased region" description="Polar residues" evidence="5">
    <location>
        <begin position="115"/>
        <end position="129"/>
    </location>
</feature>
<dbReference type="Proteomes" id="UP000307440">
    <property type="component" value="Unassembled WGS sequence"/>
</dbReference>
<dbReference type="PANTHER" id="PTHR46172:SF1">
    <property type="entry name" value="DNA POLYMERASE EPSILON SUBUNIT 3"/>
    <property type="match status" value="1"/>
</dbReference>
<dbReference type="SUPFAM" id="SSF47113">
    <property type="entry name" value="Histone-fold"/>
    <property type="match status" value="1"/>
</dbReference>
<evidence type="ECO:0000256" key="4">
    <source>
        <dbReference type="ARBA" id="ARBA00042096"/>
    </source>
</evidence>
<feature type="compositionally biased region" description="Polar residues" evidence="5">
    <location>
        <begin position="136"/>
        <end position="150"/>
    </location>
</feature>
<reference evidence="7 8" key="1">
    <citation type="journal article" date="2019" name="Nat. Ecol. Evol.">
        <title>Megaphylogeny resolves global patterns of mushroom evolution.</title>
        <authorList>
            <person name="Varga T."/>
            <person name="Krizsan K."/>
            <person name="Foldi C."/>
            <person name="Dima B."/>
            <person name="Sanchez-Garcia M."/>
            <person name="Sanchez-Ramirez S."/>
            <person name="Szollosi G.J."/>
            <person name="Szarkandi J.G."/>
            <person name="Papp V."/>
            <person name="Albert L."/>
            <person name="Andreopoulos W."/>
            <person name="Angelini C."/>
            <person name="Antonin V."/>
            <person name="Barry K.W."/>
            <person name="Bougher N.L."/>
            <person name="Buchanan P."/>
            <person name="Buyck B."/>
            <person name="Bense V."/>
            <person name="Catcheside P."/>
            <person name="Chovatia M."/>
            <person name="Cooper J."/>
            <person name="Damon W."/>
            <person name="Desjardin D."/>
            <person name="Finy P."/>
            <person name="Geml J."/>
            <person name="Haridas S."/>
            <person name="Hughes K."/>
            <person name="Justo A."/>
            <person name="Karasinski D."/>
            <person name="Kautmanova I."/>
            <person name="Kiss B."/>
            <person name="Kocsube S."/>
            <person name="Kotiranta H."/>
            <person name="LaButti K.M."/>
            <person name="Lechner B.E."/>
            <person name="Liimatainen K."/>
            <person name="Lipzen A."/>
            <person name="Lukacs Z."/>
            <person name="Mihaltcheva S."/>
            <person name="Morgado L.N."/>
            <person name="Niskanen T."/>
            <person name="Noordeloos M.E."/>
            <person name="Ohm R.A."/>
            <person name="Ortiz-Santana B."/>
            <person name="Ovrebo C."/>
            <person name="Racz N."/>
            <person name="Riley R."/>
            <person name="Savchenko A."/>
            <person name="Shiryaev A."/>
            <person name="Soop K."/>
            <person name="Spirin V."/>
            <person name="Szebenyi C."/>
            <person name="Tomsovsky M."/>
            <person name="Tulloss R.E."/>
            <person name="Uehling J."/>
            <person name="Grigoriev I.V."/>
            <person name="Vagvolgyi C."/>
            <person name="Papp T."/>
            <person name="Martin F.M."/>
            <person name="Miettinen O."/>
            <person name="Hibbett D.S."/>
            <person name="Nagy L.G."/>
        </authorList>
    </citation>
    <scope>NUCLEOTIDE SEQUENCE [LARGE SCALE GENOMIC DNA]</scope>
    <source>
        <strain evidence="7 8">CBS 121175</strain>
    </source>
</reference>
<dbReference type="GO" id="GO:0006272">
    <property type="term" value="P:leading strand elongation"/>
    <property type="evidence" value="ECO:0007669"/>
    <property type="project" value="TreeGrafter"/>
</dbReference>
<evidence type="ECO:0000259" key="6">
    <source>
        <dbReference type="Pfam" id="PF00808"/>
    </source>
</evidence>
<feature type="compositionally biased region" description="Acidic residues" evidence="5">
    <location>
        <begin position="185"/>
        <end position="199"/>
    </location>
</feature>
<dbReference type="GO" id="GO:0046982">
    <property type="term" value="F:protein heterodimerization activity"/>
    <property type="evidence" value="ECO:0007669"/>
    <property type="project" value="InterPro"/>
</dbReference>
<name>A0A5C3KPT4_COPMA</name>
<dbReference type="STRING" id="230819.A0A5C3KPT4"/>
<evidence type="ECO:0000256" key="1">
    <source>
        <dbReference type="ARBA" id="ARBA00004123"/>
    </source>
</evidence>
<dbReference type="GO" id="GO:0031507">
    <property type="term" value="P:heterochromatin formation"/>
    <property type="evidence" value="ECO:0007669"/>
    <property type="project" value="TreeGrafter"/>
</dbReference>
<dbReference type="EMBL" id="ML210238">
    <property type="protein sequence ID" value="TFK22530.1"/>
    <property type="molecule type" value="Genomic_DNA"/>
</dbReference>
<feature type="compositionally biased region" description="Low complexity" evidence="5">
    <location>
        <begin position="223"/>
        <end position="232"/>
    </location>
</feature>
<dbReference type="Gene3D" id="1.10.20.10">
    <property type="entry name" value="Histone, subunit A"/>
    <property type="match status" value="1"/>
</dbReference>
<dbReference type="CDD" id="cd22928">
    <property type="entry name" value="HFD_POLE3_DPB4"/>
    <property type="match status" value="1"/>
</dbReference>